<keyword evidence="3" id="KW-1185">Reference proteome</keyword>
<evidence type="ECO:0000256" key="1">
    <source>
        <dbReference type="SAM" id="SignalP"/>
    </source>
</evidence>
<dbReference type="Proteomes" id="UP001216139">
    <property type="component" value="Chromosome"/>
</dbReference>
<dbReference type="PROSITE" id="PS51257">
    <property type="entry name" value="PROKAR_LIPOPROTEIN"/>
    <property type="match status" value="1"/>
</dbReference>
<gene>
    <name evidence="2" type="ORF">PQO05_21080</name>
</gene>
<feature type="signal peptide" evidence="1">
    <location>
        <begin position="1"/>
        <end position="20"/>
    </location>
</feature>
<sequence length="147" mass="16814">MKSIKHYSVFIILFVWSACAASNDIQLEKVTETSEYLHCDKVFSNNRDSIVQLNQILIQTGTIDTTDERSFKAAIIHIQGKEIILDLVKSNQSHNDHHEQYAGKGYKLELNYEPKSLANDTMYTGNCEIWQGKLHSDIKVEGIRNNL</sequence>
<name>A0ABY7T4C8_9SPHI</name>
<dbReference type="RefSeq" id="WP_273629427.1">
    <property type="nucleotide sequence ID" value="NZ_CP117167.1"/>
</dbReference>
<keyword evidence="1" id="KW-0732">Signal</keyword>
<dbReference type="EMBL" id="CP117167">
    <property type="protein sequence ID" value="WCT11237.1"/>
    <property type="molecule type" value="Genomic_DNA"/>
</dbReference>
<accession>A0ABY7T4C8</accession>
<evidence type="ECO:0000313" key="2">
    <source>
        <dbReference type="EMBL" id="WCT11237.1"/>
    </source>
</evidence>
<reference evidence="2 3" key="1">
    <citation type="submission" date="2023-02" db="EMBL/GenBank/DDBJ databases">
        <title>Genome sequence of Mucilaginibacter jinjuensis strain KACC 16571.</title>
        <authorList>
            <person name="Kim S."/>
            <person name="Heo J."/>
            <person name="Kwon S.-W."/>
        </authorList>
    </citation>
    <scope>NUCLEOTIDE SEQUENCE [LARGE SCALE GENOMIC DNA]</scope>
    <source>
        <strain evidence="2 3">KACC 16571</strain>
    </source>
</reference>
<evidence type="ECO:0008006" key="4">
    <source>
        <dbReference type="Google" id="ProtNLM"/>
    </source>
</evidence>
<feature type="chain" id="PRO_5046172944" description="Lipoprotein" evidence="1">
    <location>
        <begin position="21"/>
        <end position="147"/>
    </location>
</feature>
<proteinExistence type="predicted"/>
<evidence type="ECO:0000313" key="3">
    <source>
        <dbReference type="Proteomes" id="UP001216139"/>
    </source>
</evidence>
<protein>
    <recommendedName>
        <fullName evidence="4">Lipoprotein</fullName>
    </recommendedName>
</protein>
<organism evidence="2 3">
    <name type="scientific">Mucilaginibacter jinjuensis</name>
    <dbReference type="NCBI Taxonomy" id="1176721"/>
    <lineage>
        <taxon>Bacteria</taxon>
        <taxon>Pseudomonadati</taxon>
        <taxon>Bacteroidota</taxon>
        <taxon>Sphingobacteriia</taxon>
        <taxon>Sphingobacteriales</taxon>
        <taxon>Sphingobacteriaceae</taxon>
        <taxon>Mucilaginibacter</taxon>
    </lineage>
</organism>